<sequence length="134" mass="15849">MKKDYKDWHKKKSIINSIENRAFFHEREIWFCYIGENVGFEQDGTGEDYLRPVVIIRKFNNEIFWGIPLTKSIKNKKRKADKYYYSFSFIPSIISTAILSQIKLIDAKRLSRHIGQISDSNFTDLIEKLKALLP</sequence>
<evidence type="ECO:0000313" key="2">
    <source>
        <dbReference type="EMBL" id="OGJ01433.1"/>
    </source>
</evidence>
<keyword evidence="1" id="KW-0812">Transmembrane</keyword>
<evidence type="ECO:0000313" key="3">
    <source>
        <dbReference type="Proteomes" id="UP000178645"/>
    </source>
</evidence>
<accession>A0A1F6Y4Z0</accession>
<keyword evidence="1" id="KW-0472">Membrane</keyword>
<proteinExistence type="predicted"/>
<keyword evidence="1" id="KW-1133">Transmembrane helix</keyword>
<dbReference type="InterPro" id="IPR003477">
    <property type="entry name" value="PemK-like"/>
</dbReference>
<dbReference type="SUPFAM" id="SSF50118">
    <property type="entry name" value="Cell growth inhibitor/plasmid maintenance toxic component"/>
    <property type="match status" value="1"/>
</dbReference>
<reference evidence="2 3" key="1">
    <citation type="journal article" date="2016" name="Nat. Commun.">
        <title>Thousands of microbial genomes shed light on interconnected biogeochemical processes in an aquifer system.</title>
        <authorList>
            <person name="Anantharaman K."/>
            <person name="Brown C.T."/>
            <person name="Hug L.A."/>
            <person name="Sharon I."/>
            <person name="Castelle C.J."/>
            <person name="Probst A.J."/>
            <person name="Thomas B.C."/>
            <person name="Singh A."/>
            <person name="Wilkins M.J."/>
            <person name="Karaoz U."/>
            <person name="Brodie E.L."/>
            <person name="Williams K.H."/>
            <person name="Hubbard S.S."/>
            <person name="Banfield J.F."/>
        </authorList>
    </citation>
    <scope>NUCLEOTIDE SEQUENCE [LARGE SCALE GENOMIC DNA]</scope>
</reference>
<dbReference type="EMBL" id="MFVU01000026">
    <property type="protein sequence ID" value="OGJ01433.1"/>
    <property type="molecule type" value="Genomic_DNA"/>
</dbReference>
<dbReference type="Gene3D" id="2.30.30.110">
    <property type="match status" value="1"/>
</dbReference>
<dbReference type="Pfam" id="PF02452">
    <property type="entry name" value="PemK_toxin"/>
    <property type="match status" value="1"/>
</dbReference>
<comment type="caution">
    <text evidence="2">The sequence shown here is derived from an EMBL/GenBank/DDBJ whole genome shotgun (WGS) entry which is preliminary data.</text>
</comment>
<dbReference type="InterPro" id="IPR011067">
    <property type="entry name" value="Plasmid_toxin/cell-grow_inhib"/>
</dbReference>
<organism evidence="2 3">
    <name type="scientific">Candidatus Nomurabacteria bacterium RIFCSPLOWO2_12_FULL_44_11</name>
    <dbReference type="NCBI Taxonomy" id="1801796"/>
    <lineage>
        <taxon>Bacteria</taxon>
        <taxon>Candidatus Nomuraibacteriota</taxon>
    </lineage>
</organism>
<feature type="transmembrane region" description="Helical" evidence="1">
    <location>
        <begin position="83"/>
        <end position="102"/>
    </location>
</feature>
<dbReference type="GO" id="GO:0003677">
    <property type="term" value="F:DNA binding"/>
    <property type="evidence" value="ECO:0007669"/>
    <property type="project" value="InterPro"/>
</dbReference>
<evidence type="ECO:0008006" key="4">
    <source>
        <dbReference type="Google" id="ProtNLM"/>
    </source>
</evidence>
<name>A0A1F6Y4Z0_9BACT</name>
<protein>
    <recommendedName>
        <fullName evidence="4">Toxin-antitoxin system protein</fullName>
    </recommendedName>
</protein>
<gene>
    <name evidence="2" type="ORF">A3G53_03095</name>
</gene>
<dbReference type="AlphaFoldDB" id="A0A1F6Y4Z0"/>
<evidence type="ECO:0000256" key="1">
    <source>
        <dbReference type="SAM" id="Phobius"/>
    </source>
</evidence>
<dbReference type="Proteomes" id="UP000178645">
    <property type="component" value="Unassembled WGS sequence"/>
</dbReference>